<evidence type="ECO:0000256" key="1">
    <source>
        <dbReference type="ARBA" id="ARBA00022741"/>
    </source>
</evidence>
<evidence type="ECO:0000256" key="3">
    <source>
        <dbReference type="ARBA" id="ARBA00022840"/>
    </source>
</evidence>
<evidence type="ECO:0000256" key="2">
    <source>
        <dbReference type="ARBA" id="ARBA00022818"/>
    </source>
</evidence>
<dbReference type="PROSITE" id="PS51161">
    <property type="entry name" value="ATP_CONE"/>
    <property type="match status" value="1"/>
</dbReference>
<accession>A4BF92</accession>
<dbReference type="RefSeq" id="WP_008045296.1">
    <property type="nucleotide sequence ID" value="NZ_CH724152.1"/>
</dbReference>
<dbReference type="PROSITE" id="PS00850">
    <property type="entry name" value="GLY_RADICAL_1"/>
    <property type="match status" value="1"/>
</dbReference>
<keyword evidence="9" id="KW-1185">Reference proteome</keyword>
<dbReference type="PANTHER" id="PTHR21075:SF0">
    <property type="entry name" value="ANAEROBIC RIBONUCLEOSIDE-TRIPHOSPHATE REDUCTASE"/>
    <property type="match status" value="1"/>
</dbReference>
<dbReference type="NCBIfam" id="NF006732">
    <property type="entry name" value="PRK09263.1"/>
    <property type="match status" value="1"/>
</dbReference>
<reference evidence="8 9" key="1">
    <citation type="submission" date="2006-02" db="EMBL/GenBank/DDBJ databases">
        <authorList>
            <person name="Pinhassi J."/>
            <person name="Pedros-Alio C."/>
            <person name="Ferriera S."/>
            <person name="Johnson J."/>
            <person name="Kravitz S."/>
            <person name="Halpern A."/>
            <person name="Remington K."/>
            <person name="Beeson K."/>
            <person name="Tran B."/>
            <person name="Rogers Y.-H."/>
            <person name="Friedman R."/>
            <person name="Venter J.C."/>
        </authorList>
    </citation>
    <scope>NUCLEOTIDE SEQUENCE [LARGE SCALE GENOMIC DNA]</scope>
    <source>
        <strain evidence="8 9">MED297</strain>
    </source>
</reference>
<keyword evidence="1 4" id="KW-0547">Nucleotide-binding</keyword>
<name>A4BF92_9GAMM</name>
<evidence type="ECO:0000313" key="9">
    <source>
        <dbReference type="Proteomes" id="UP000005953"/>
    </source>
</evidence>
<dbReference type="PROSITE" id="PS51149">
    <property type="entry name" value="GLY_RADICAL_2"/>
    <property type="match status" value="1"/>
</dbReference>
<dbReference type="Gene3D" id="3.20.70.20">
    <property type="match status" value="1"/>
</dbReference>
<dbReference type="Pfam" id="PF13597">
    <property type="entry name" value="NRDD"/>
    <property type="match status" value="1"/>
</dbReference>
<dbReference type="NCBIfam" id="TIGR02487">
    <property type="entry name" value="NrdD"/>
    <property type="match status" value="1"/>
</dbReference>
<dbReference type="GO" id="GO:0004748">
    <property type="term" value="F:ribonucleoside-diphosphate reductase activity, thioredoxin disulfide as acceptor"/>
    <property type="evidence" value="ECO:0007669"/>
    <property type="project" value="TreeGrafter"/>
</dbReference>
<sequence length="709" mass="79523">MATLVTKRDGHVVPFYRPRITQAILNAMIAKNQVDAPLADQLSSNVEQFFKDQTRVDIEQVQQQVEAELIQAALVPVARAYIRYRQQRDLARDRRSQLTRNIDELFAQQNTALLHENANKDAKVIPTQRDLLAGLVARHHARHHALPADVVSAHDSGLLHYHDLDYAPLFPMFNCMLVDLDGMLRQGFRMGNADIDTPKSIQTATSVTAQIIAQVASHIYGGTTIDRMDEVLAPYVEASYQKHCQQAELWRIPDGDAYAEQVTRKETYDAFQALEYEVNTLHTANGQTPFVTFGFGLGESWSARLVQQSILQVRLDGLGRSRKTAVFPKLVFALKRGLNLNAEDPNYDIKQQALHCASRRMYPDILNYEQTVAVTGSFKTPMGCRSFLSPYEQDGKIVHAGRNNLGVVSLNLPRLALLADRTIDGFWQQLERALPIARKALMTRVDRLRDVRAKVAPILYTEGACGVRLKPDDRVFQLFENGRASISLGYLGIHETLQALLGNGTDLATNPDAQALAKQIVQRLRDAVDQWYEETGLGFSLYATPSENLCDRFCRLDRSDFGLVPGVTDKGYYTNSFHLDVQRTVSPFEKLALEQAFPAISNGGFICYGEFPNLQNNLTALEAVWDYSYDRVPYYGTNTPIDECHACGFSGEFNCTSQGFCCPSCGNRDEASISVTRRVCGYLGAPNSRPFNQGKQEEVKRRVKHMEPV</sequence>
<keyword evidence="2 5" id="KW-0556">Organic radical</keyword>
<keyword evidence="8" id="KW-0560">Oxidoreductase</keyword>
<dbReference type="STRING" id="314283.MED297_06978"/>
<dbReference type="Proteomes" id="UP000005953">
    <property type="component" value="Unassembled WGS sequence"/>
</dbReference>
<dbReference type="GO" id="GO:0005524">
    <property type="term" value="F:ATP binding"/>
    <property type="evidence" value="ECO:0007669"/>
    <property type="project" value="UniProtKB-UniRule"/>
</dbReference>
<feature type="modified residue" description="Glycine radical" evidence="5">
    <location>
        <position position="681"/>
    </location>
</feature>
<evidence type="ECO:0000259" key="7">
    <source>
        <dbReference type="PROSITE" id="PS51161"/>
    </source>
</evidence>
<gene>
    <name evidence="8" type="ORF">MED297_06978</name>
</gene>
<dbReference type="InterPro" id="IPR012833">
    <property type="entry name" value="NrdD"/>
</dbReference>
<feature type="domain" description="Glycine radical" evidence="6">
    <location>
        <begin position="583"/>
        <end position="708"/>
    </location>
</feature>
<dbReference type="InterPro" id="IPR005144">
    <property type="entry name" value="ATP-cone_dom"/>
</dbReference>
<feature type="domain" description="ATP-cone" evidence="7">
    <location>
        <begin position="3"/>
        <end position="92"/>
    </location>
</feature>
<proteinExistence type="predicted"/>
<dbReference type="GO" id="GO:0009265">
    <property type="term" value="P:2'-deoxyribonucleotide biosynthetic process"/>
    <property type="evidence" value="ECO:0007669"/>
    <property type="project" value="TreeGrafter"/>
</dbReference>
<dbReference type="GO" id="GO:0006260">
    <property type="term" value="P:DNA replication"/>
    <property type="evidence" value="ECO:0007669"/>
    <property type="project" value="InterPro"/>
</dbReference>
<evidence type="ECO:0000256" key="5">
    <source>
        <dbReference type="PROSITE-ProRule" id="PRU00493"/>
    </source>
</evidence>
<dbReference type="GO" id="GO:0008998">
    <property type="term" value="F:ribonucleoside-triphosphate reductase (thioredoxin) activity"/>
    <property type="evidence" value="ECO:0007669"/>
    <property type="project" value="UniProtKB-EC"/>
</dbReference>
<dbReference type="Pfam" id="PF03477">
    <property type="entry name" value="ATP-cone"/>
    <property type="match status" value="1"/>
</dbReference>
<dbReference type="PANTHER" id="PTHR21075">
    <property type="entry name" value="ANAEROBIC RIBONUCLEOSIDE-TRIPHOSPHATE REDUCTASE"/>
    <property type="match status" value="1"/>
</dbReference>
<dbReference type="EC" id="1.17.4.2" evidence="8"/>
<dbReference type="HOGENOM" id="CLU_002707_2_0_6"/>
<dbReference type="EMBL" id="AAOE01000012">
    <property type="protein sequence ID" value="EAR09205.1"/>
    <property type="molecule type" value="Genomic_DNA"/>
</dbReference>
<protein>
    <submittedName>
        <fullName evidence="8">Anaerobic ribonucleoside triphosphate reductase</fullName>
        <ecNumber evidence="8">1.17.4.2</ecNumber>
    </submittedName>
</protein>
<organism evidence="8 9">
    <name type="scientific">Reinekea blandensis MED297</name>
    <dbReference type="NCBI Taxonomy" id="314283"/>
    <lineage>
        <taxon>Bacteria</taxon>
        <taxon>Pseudomonadati</taxon>
        <taxon>Pseudomonadota</taxon>
        <taxon>Gammaproteobacteria</taxon>
        <taxon>Oceanospirillales</taxon>
        <taxon>Saccharospirillaceae</taxon>
        <taxon>Reinekea</taxon>
    </lineage>
</organism>
<evidence type="ECO:0000313" key="8">
    <source>
        <dbReference type="EMBL" id="EAR09205.1"/>
    </source>
</evidence>
<dbReference type="OrthoDB" id="9804622at2"/>
<evidence type="ECO:0000259" key="6">
    <source>
        <dbReference type="PROSITE" id="PS51149"/>
    </source>
</evidence>
<dbReference type="CDD" id="cd01675">
    <property type="entry name" value="RNR_III"/>
    <property type="match status" value="1"/>
</dbReference>
<dbReference type="GO" id="GO:0031250">
    <property type="term" value="C:anaerobic ribonucleoside-triphosphate reductase complex"/>
    <property type="evidence" value="ECO:0007669"/>
    <property type="project" value="TreeGrafter"/>
</dbReference>
<keyword evidence="3 4" id="KW-0067">ATP-binding</keyword>
<evidence type="ECO:0000256" key="4">
    <source>
        <dbReference type="PROSITE-ProRule" id="PRU00492"/>
    </source>
</evidence>
<dbReference type="InterPro" id="IPR019777">
    <property type="entry name" value="Form_AcTrfase_GR_CS"/>
</dbReference>
<dbReference type="SUPFAM" id="SSF51998">
    <property type="entry name" value="PFL-like glycyl radical enzymes"/>
    <property type="match status" value="1"/>
</dbReference>
<dbReference type="AlphaFoldDB" id="A4BF92"/>
<comment type="caution">
    <text evidence="8">The sequence shown here is derived from an EMBL/GenBank/DDBJ whole genome shotgun (WGS) entry which is preliminary data.</text>
</comment>
<dbReference type="InterPro" id="IPR001150">
    <property type="entry name" value="Gly_radical"/>
</dbReference>